<evidence type="ECO:0000259" key="2">
    <source>
        <dbReference type="Pfam" id="PF00085"/>
    </source>
</evidence>
<keyword evidence="1" id="KW-0472">Membrane</keyword>
<gene>
    <name evidence="3" type="ORF">GCM10023200_37540</name>
</gene>
<dbReference type="Proteomes" id="UP001500928">
    <property type="component" value="Unassembled WGS sequence"/>
</dbReference>
<protein>
    <submittedName>
        <fullName evidence="3">Thioredoxin family protein</fullName>
    </submittedName>
</protein>
<dbReference type="Gene3D" id="3.40.30.10">
    <property type="entry name" value="Glutaredoxin"/>
    <property type="match status" value="1"/>
</dbReference>
<keyword evidence="4" id="KW-1185">Reference proteome</keyword>
<comment type="caution">
    <text evidence="3">The sequence shown here is derived from an EMBL/GenBank/DDBJ whole genome shotgun (WGS) entry which is preliminary data.</text>
</comment>
<feature type="transmembrane region" description="Helical" evidence="1">
    <location>
        <begin position="6"/>
        <end position="23"/>
    </location>
</feature>
<evidence type="ECO:0000313" key="4">
    <source>
        <dbReference type="Proteomes" id="UP001500928"/>
    </source>
</evidence>
<dbReference type="Pfam" id="PF00085">
    <property type="entry name" value="Thioredoxin"/>
    <property type="match status" value="1"/>
</dbReference>
<dbReference type="EMBL" id="BAABHO010000031">
    <property type="protein sequence ID" value="GAA4797763.1"/>
    <property type="molecule type" value="Genomic_DNA"/>
</dbReference>
<dbReference type="CDD" id="cd02947">
    <property type="entry name" value="TRX_family"/>
    <property type="match status" value="1"/>
</dbReference>
<keyword evidence="1" id="KW-1133">Transmembrane helix</keyword>
<dbReference type="SUPFAM" id="SSF52833">
    <property type="entry name" value="Thioredoxin-like"/>
    <property type="match status" value="1"/>
</dbReference>
<accession>A0ABP9BQN9</accession>
<dbReference type="RefSeq" id="WP_345418458.1">
    <property type="nucleotide sequence ID" value="NZ_BAABHO010000031.1"/>
</dbReference>
<organism evidence="3 4">
    <name type="scientific">Actinomycetospora chlora</name>
    <dbReference type="NCBI Taxonomy" id="663608"/>
    <lineage>
        <taxon>Bacteria</taxon>
        <taxon>Bacillati</taxon>
        <taxon>Actinomycetota</taxon>
        <taxon>Actinomycetes</taxon>
        <taxon>Pseudonocardiales</taxon>
        <taxon>Pseudonocardiaceae</taxon>
        <taxon>Actinomycetospora</taxon>
    </lineage>
</organism>
<proteinExistence type="predicted"/>
<evidence type="ECO:0000256" key="1">
    <source>
        <dbReference type="SAM" id="Phobius"/>
    </source>
</evidence>
<sequence length="142" mass="15137">MSVVGAVVLVVVLVVATAIGLVLQRRAGRVRASTAPSTAPGWDLAGVGPGTDDRVLLLQLSSPICTPCDRTREQLTALADEHDGLRHVDVDIAERPEVARALHVMRTPTTVAFDRHGTELLRVGGVPRRADLLAALPLEETR</sequence>
<keyword evidence="1" id="KW-0812">Transmembrane</keyword>
<evidence type="ECO:0000313" key="3">
    <source>
        <dbReference type="EMBL" id="GAA4797763.1"/>
    </source>
</evidence>
<reference evidence="4" key="1">
    <citation type="journal article" date="2019" name="Int. J. Syst. Evol. Microbiol.">
        <title>The Global Catalogue of Microorganisms (GCM) 10K type strain sequencing project: providing services to taxonomists for standard genome sequencing and annotation.</title>
        <authorList>
            <consortium name="The Broad Institute Genomics Platform"/>
            <consortium name="The Broad Institute Genome Sequencing Center for Infectious Disease"/>
            <person name="Wu L."/>
            <person name="Ma J."/>
        </authorList>
    </citation>
    <scope>NUCLEOTIDE SEQUENCE [LARGE SCALE GENOMIC DNA]</scope>
    <source>
        <strain evidence="4">JCM 17979</strain>
    </source>
</reference>
<feature type="domain" description="Thioredoxin" evidence="2">
    <location>
        <begin position="53"/>
        <end position="134"/>
    </location>
</feature>
<name>A0ABP9BQN9_9PSEU</name>
<dbReference type="InterPro" id="IPR036249">
    <property type="entry name" value="Thioredoxin-like_sf"/>
</dbReference>
<dbReference type="InterPro" id="IPR013766">
    <property type="entry name" value="Thioredoxin_domain"/>
</dbReference>